<dbReference type="InterPro" id="IPR036737">
    <property type="entry name" value="OmpA-like_sf"/>
</dbReference>
<dbReference type="GO" id="GO:0005886">
    <property type="term" value="C:plasma membrane"/>
    <property type="evidence" value="ECO:0007669"/>
    <property type="project" value="UniProtKB-SubCell"/>
</dbReference>
<protein>
    <submittedName>
        <fullName evidence="10">Chemotaxis protein MotB</fullName>
    </submittedName>
</protein>
<dbReference type="NCBIfam" id="NF006541">
    <property type="entry name" value="PRK09038.1"/>
    <property type="match status" value="1"/>
</dbReference>
<gene>
    <name evidence="10" type="ORF">HNQ58_002537</name>
</gene>
<feature type="transmembrane region" description="Helical" evidence="8">
    <location>
        <begin position="17"/>
        <end position="37"/>
    </location>
</feature>
<dbReference type="EMBL" id="JACHHX010000024">
    <property type="protein sequence ID" value="MBB5016615.1"/>
    <property type="molecule type" value="Genomic_DNA"/>
</dbReference>
<proteinExistence type="inferred from homology"/>
<dbReference type="PANTHER" id="PTHR30329:SF20">
    <property type="entry name" value="EXPORTED PROTEIN"/>
    <property type="match status" value="1"/>
</dbReference>
<evidence type="ECO:0000256" key="7">
    <source>
        <dbReference type="PROSITE-ProRule" id="PRU00473"/>
    </source>
</evidence>
<organism evidence="10 11">
    <name type="scientific">Rehaibacterium terrae</name>
    <dbReference type="NCBI Taxonomy" id="1341696"/>
    <lineage>
        <taxon>Bacteria</taxon>
        <taxon>Pseudomonadati</taxon>
        <taxon>Pseudomonadota</taxon>
        <taxon>Gammaproteobacteria</taxon>
        <taxon>Lysobacterales</taxon>
        <taxon>Lysobacteraceae</taxon>
        <taxon>Rehaibacterium</taxon>
    </lineage>
</organism>
<dbReference type="InterPro" id="IPR006665">
    <property type="entry name" value="OmpA-like"/>
</dbReference>
<keyword evidence="4 8" id="KW-0812">Transmembrane</keyword>
<reference evidence="10 11" key="1">
    <citation type="submission" date="2020-08" db="EMBL/GenBank/DDBJ databases">
        <title>Genomic Encyclopedia of Type Strains, Phase IV (KMG-IV): sequencing the most valuable type-strain genomes for metagenomic binning, comparative biology and taxonomic classification.</title>
        <authorList>
            <person name="Goeker M."/>
        </authorList>
    </citation>
    <scope>NUCLEOTIDE SEQUENCE [LARGE SCALE GENOMIC DNA]</scope>
    <source>
        <strain evidence="10 11">DSM 25897</strain>
    </source>
</reference>
<name>A0A7W7Y254_9GAMM</name>
<dbReference type="RefSeq" id="WP_183949279.1">
    <property type="nucleotide sequence ID" value="NZ_JACHHX010000024.1"/>
</dbReference>
<evidence type="ECO:0000256" key="1">
    <source>
        <dbReference type="ARBA" id="ARBA00004162"/>
    </source>
</evidence>
<dbReference type="PRINTS" id="PR01023">
    <property type="entry name" value="NAFLGMOTY"/>
</dbReference>
<evidence type="ECO:0000256" key="5">
    <source>
        <dbReference type="ARBA" id="ARBA00022989"/>
    </source>
</evidence>
<comment type="caution">
    <text evidence="10">The sequence shown here is derived from an EMBL/GenBank/DDBJ whole genome shotgun (WGS) entry which is preliminary data.</text>
</comment>
<dbReference type="AlphaFoldDB" id="A0A7W7Y254"/>
<dbReference type="Pfam" id="PF00691">
    <property type="entry name" value="OmpA"/>
    <property type="match status" value="1"/>
</dbReference>
<comment type="similarity">
    <text evidence="2">Belongs to the MotB family.</text>
</comment>
<accession>A0A7W7Y254</accession>
<evidence type="ECO:0000256" key="3">
    <source>
        <dbReference type="ARBA" id="ARBA00022475"/>
    </source>
</evidence>
<evidence type="ECO:0000259" key="9">
    <source>
        <dbReference type="PROSITE" id="PS51123"/>
    </source>
</evidence>
<keyword evidence="3" id="KW-1003">Cell membrane</keyword>
<dbReference type="InterPro" id="IPR025713">
    <property type="entry name" value="MotB-like_N_dom"/>
</dbReference>
<dbReference type="InterPro" id="IPR050330">
    <property type="entry name" value="Bact_OuterMem_StrucFunc"/>
</dbReference>
<evidence type="ECO:0000256" key="2">
    <source>
        <dbReference type="ARBA" id="ARBA00008914"/>
    </source>
</evidence>
<comment type="subcellular location">
    <subcellularLocation>
        <location evidence="1">Cell membrane</location>
        <topology evidence="1">Single-pass membrane protein</topology>
    </subcellularLocation>
</comment>
<dbReference type="SUPFAM" id="SSF103088">
    <property type="entry name" value="OmpA-like"/>
    <property type="match status" value="1"/>
</dbReference>
<evidence type="ECO:0000313" key="10">
    <source>
        <dbReference type="EMBL" id="MBB5016615.1"/>
    </source>
</evidence>
<evidence type="ECO:0000313" key="11">
    <source>
        <dbReference type="Proteomes" id="UP000519004"/>
    </source>
</evidence>
<dbReference type="Gene3D" id="3.30.1330.60">
    <property type="entry name" value="OmpA-like domain"/>
    <property type="match status" value="1"/>
</dbReference>
<keyword evidence="11" id="KW-1185">Reference proteome</keyword>
<dbReference type="Pfam" id="PF13677">
    <property type="entry name" value="MotB_plug"/>
    <property type="match status" value="1"/>
</dbReference>
<dbReference type="Proteomes" id="UP000519004">
    <property type="component" value="Unassembled WGS sequence"/>
</dbReference>
<dbReference type="CDD" id="cd07185">
    <property type="entry name" value="OmpA_C-like"/>
    <property type="match status" value="1"/>
</dbReference>
<keyword evidence="6 7" id="KW-0472">Membrane</keyword>
<evidence type="ECO:0000256" key="4">
    <source>
        <dbReference type="ARBA" id="ARBA00022692"/>
    </source>
</evidence>
<dbReference type="PANTHER" id="PTHR30329">
    <property type="entry name" value="STATOR ELEMENT OF FLAGELLAR MOTOR COMPLEX"/>
    <property type="match status" value="1"/>
</dbReference>
<keyword evidence="5 8" id="KW-1133">Transmembrane helix</keyword>
<sequence>MARRKGHEEHVNHEAWAIPYGDLVTLLLAFFVVMYAISSLNEGKYRVLADALAEAFGGPPRTIRPIQLGDIQPRGSEMDRAPPMTNLGARGPVAPMPLSNWTTRPQISRSHRSGTDAAAAAIDRAALARAQAQLNAITVRVEEALSELIERRLVKVTRNHYWLEIEIKSDILFASGVAVPHTPAIDTLERLGEALQPFPNPLRIEGHTDDVPIHTLQFPSNWELSAARAASVVRIFAGRGVEPARMAVIGYGEFRPLRDNATAEGRNANRRVVVVVLATPDDVPAAGETTQMAETDLLEEAS</sequence>
<evidence type="ECO:0000256" key="6">
    <source>
        <dbReference type="ARBA" id="ARBA00023136"/>
    </source>
</evidence>
<dbReference type="PROSITE" id="PS51123">
    <property type="entry name" value="OMPA_2"/>
    <property type="match status" value="1"/>
</dbReference>
<evidence type="ECO:0000256" key="8">
    <source>
        <dbReference type="SAM" id="Phobius"/>
    </source>
</evidence>
<feature type="domain" description="OmpA-like" evidence="9">
    <location>
        <begin position="160"/>
        <end position="280"/>
    </location>
</feature>